<protein>
    <submittedName>
        <fullName evidence="1">Uncharacterized protein</fullName>
    </submittedName>
</protein>
<reference evidence="1 2" key="1">
    <citation type="submission" date="2019-04" db="EMBL/GenBank/DDBJ databases">
        <title>Flavobacterium sp. strain DS2-A Genome sequencing and assembly.</title>
        <authorList>
            <person name="Kim I."/>
        </authorList>
    </citation>
    <scope>NUCLEOTIDE SEQUENCE [LARGE SCALE GENOMIC DNA]</scope>
    <source>
        <strain evidence="1 2">DS2-A</strain>
    </source>
</reference>
<dbReference type="RefSeq" id="WP_135525094.1">
    <property type="nucleotide sequence ID" value="NZ_SRLH01000001.1"/>
</dbReference>
<organism evidence="1 2">
    <name type="scientific">Flavobacterium humi</name>
    <dbReference type="NCBI Taxonomy" id="2562683"/>
    <lineage>
        <taxon>Bacteria</taxon>
        <taxon>Pseudomonadati</taxon>
        <taxon>Bacteroidota</taxon>
        <taxon>Flavobacteriia</taxon>
        <taxon>Flavobacteriales</taxon>
        <taxon>Flavobacteriaceae</taxon>
        <taxon>Flavobacterium</taxon>
    </lineage>
</organism>
<keyword evidence="2" id="KW-1185">Reference proteome</keyword>
<comment type="caution">
    <text evidence="1">The sequence shown here is derived from an EMBL/GenBank/DDBJ whole genome shotgun (WGS) entry which is preliminary data.</text>
</comment>
<dbReference type="EMBL" id="SRLH01000001">
    <property type="protein sequence ID" value="TGD59888.1"/>
    <property type="molecule type" value="Genomic_DNA"/>
</dbReference>
<dbReference type="OrthoDB" id="713342at2"/>
<evidence type="ECO:0000313" key="2">
    <source>
        <dbReference type="Proteomes" id="UP000297407"/>
    </source>
</evidence>
<dbReference type="Proteomes" id="UP000297407">
    <property type="component" value="Unassembled WGS sequence"/>
</dbReference>
<gene>
    <name evidence="1" type="ORF">E4635_02860</name>
</gene>
<proteinExistence type="predicted"/>
<sequence length="191" mass="22098">MKLLTNKSIIFLLLTLVCCVSKPLEIVYESKTKGKATELNETKIYNLKIQTKNADFNYSKLDNIDEHFGLFTEPKRITAAFEPIHGKYNYYQFIATFKGYSYNGGGPTSIKDFNDILIIKTNGSNQIIDAYQYTLEWSEPDFQYDVFKLSAKNVLLSDRLKIEDLKLVRTYTRNENDTYPNETGIIKLNNQ</sequence>
<dbReference type="AlphaFoldDB" id="A0A4Z0LDC0"/>
<name>A0A4Z0LDC0_9FLAO</name>
<accession>A0A4Z0LDC0</accession>
<evidence type="ECO:0000313" key="1">
    <source>
        <dbReference type="EMBL" id="TGD59888.1"/>
    </source>
</evidence>